<comment type="subcellular location">
    <subcellularLocation>
        <location evidence="1">Membrane</location>
        <topology evidence="1">Multi-pass membrane protein</topology>
    </subcellularLocation>
</comment>
<dbReference type="GO" id="GO:0016020">
    <property type="term" value="C:membrane"/>
    <property type="evidence" value="ECO:0007669"/>
    <property type="project" value="UniProtKB-SubCell"/>
</dbReference>
<dbReference type="Pfam" id="PF02600">
    <property type="entry name" value="DsbB"/>
    <property type="match status" value="1"/>
</dbReference>
<proteinExistence type="predicted"/>
<dbReference type="SUPFAM" id="SSF158442">
    <property type="entry name" value="DsbB-like"/>
    <property type="match status" value="1"/>
</dbReference>
<reference evidence="6 7" key="1">
    <citation type="submission" date="2018-11" db="EMBL/GenBank/DDBJ databases">
        <title>The draft genome sequence of Amphritea opalescens ANRC-JH13T.</title>
        <authorList>
            <person name="Fang Z."/>
            <person name="Zhang Y."/>
            <person name="Han X."/>
        </authorList>
    </citation>
    <scope>NUCLEOTIDE SEQUENCE [LARGE SCALE GENOMIC DNA]</scope>
    <source>
        <strain evidence="6 7">ANRC-JH13</strain>
    </source>
</reference>
<feature type="transmembrane region" description="Helical" evidence="5">
    <location>
        <begin position="77"/>
        <end position="98"/>
    </location>
</feature>
<organism evidence="6 7">
    <name type="scientific">Amphritea opalescens</name>
    <dbReference type="NCBI Taxonomy" id="2490544"/>
    <lineage>
        <taxon>Bacteria</taxon>
        <taxon>Pseudomonadati</taxon>
        <taxon>Pseudomonadota</taxon>
        <taxon>Gammaproteobacteria</taxon>
        <taxon>Oceanospirillales</taxon>
        <taxon>Oceanospirillaceae</taxon>
        <taxon>Amphritea</taxon>
    </lineage>
</organism>
<dbReference type="Proteomes" id="UP000283087">
    <property type="component" value="Unassembled WGS sequence"/>
</dbReference>
<dbReference type="Gene3D" id="1.20.1550.10">
    <property type="entry name" value="DsbB-like"/>
    <property type="match status" value="1"/>
</dbReference>
<keyword evidence="7" id="KW-1185">Reference proteome</keyword>
<dbReference type="InterPro" id="IPR003752">
    <property type="entry name" value="DiS_bond_form_DsbB/BdbC"/>
</dbReference>
<dbReference type="OrthoDB" id="3711263at2"/>
<sequence>MHVSTFGVSGKPSYRSNNALGFFICVASLAVAQAYIDPLIAQSDCALCSVTRIILLLMSGLFFVSFLINRSMYFQRFIAVIHLLLITGGVITTLRSLFVDPDNLPSSCELSTSTLLEQGSFNSFLTTVNNAATCPYPDWQIYQLNVAHLSLLLMLVLLVIVWKIVIKKPQRNLFF</sequence>
<dbReference type="GO" id="GO:0006457">
    <property type="term" value="P:protein folding"/>
    <property type="evidence" value="ECO:0007669"/>
    <property type="project" value="InterPro"/>
</dbReference>
<protein>
    <submittedName>
        <fullName evidence="6">Disulfide bond formation protein B</fullName>
    </submittedName>
</protein>
<evidence type="ECO:0000256" key="2">
    <source>
        <dbReference type="ARBA" id="ARBA00022692"/>
    </source>
</evidence>
<comment type="caution">
    <text evidence="6">The sequence shown here is derived from an EMBL/GenBank/DDBJ whole genome shotgun (WGS) entry which is preliminary data.</text>
</comment>
<evidence type="ECO:0000256" key="3">
    <source>
        <dbReference type="ARBA" id="ARBA00022989"/>
    </source>
</evidence>
<evidence type="ECO:0000313" key="7">
    <source>
        <dbReference type="Proteomes" id="UP000283087"/>
    </source>
</evidence>
<evidence type="ECO:0000256" key="1">
    <source>
        <dbReference type="ARBA" id="ARBA00004141"/>
    </source>
</evidence>
<name>A0A430KN71_9GAMM</name>
<keyword evidence="2 5" id="KW-0812">Transmembrane</keyword>
<accession>A0A430KN71</accession>
<keyword evidence="4 5" id="KW-0472">Membrane</keyword>
<dbReference type="GO" id="GO:0015035">
    <property type="term" value="F:protein-disulfide reductase activity"/>
    <property type="evidence" value="ECO:0007669"/>
    <property type="project" value="InterPro"/>
</dbReference>
<dbReference type="InterPro" id="IPR023380">
    <property type="entry name" value="DsbB-like_sf"/>
</dbReference>
<keyword evidence="3 5" id="KW-1133">Transmembrane helix</keyword>
<feature type="transmembrane region" description="Helical" evidence="5">
    <location>
        <begin position="50"/>
        <end position="68"/>
    </location>
</feature>
<dbReference type="AlphaFoldDB" id="A0A430KN71"/>
<dbReference type="EMBL" id="RQXW01000015">
    <property type="protein sequence ID" value="RTE64938.1"/>
    <property type="molecule type" value="Genomic_DNA"/>
</dbReference>
<feature type="transmembrane region" description="Helical" evidence="5">
    <location>
        <begin position="146"/>
        <end position="166"/>
    </location>
</feature>
<evidence type="ECO:0000256" key="4">
    <source>
        <dbReference type="ARBA" id="ARBA00023136"/>
    </source>
</evidence>
<evidence type="ECO:0000313" key="6">
    <source>
        <dbReference type="EMBL" id="RTE64938.1"/>
    </source>
</evidence>
<evidence type="ECO:0000256" key="5">
    <source>
        <dbReference type="SAM" id="Phobius"/>
    </source>
</evidence>
<gene>
    <name evidence="6" type="ORF">EH243_14790</name>
</gene>